<dbReference type="RefSeq" id="WP_255866161.1">
    <property type="nucleotide sequence ID" value="NZ_CP104263.1"/>
</dbReference>
<feature type="region of interest" description="Disordered" evidence="1">
    <location>
        <begin position="51"/>
        <end position="154"/>
    </location>
</feature>
<feature type="chain" id="PRO_5045759597" description="Gram-positive cocci surface proteins LPxTG domain-containing protein" evidence="3">
    <location>
        <begin position="28"/>
        <end position="187"/>
    </location>
</feature>
<feature type="compositionally biased region" description="Gly residues" evidence="1">
    <location>
        <begin position="114"/>
        <end position="127"/>
    </location>
</feature>
<sequence>MHIPRLSTAASALAVLLLMGPAAPAQALECAPGYLPAVVDGVETCVVSTYSPAVPAPSYNPGESHYDPSTGNYSEAVPAVPVPAAPAAPVEPTPEATPEAAPSTMPPSPASTGSTGGTPVGGTGGNSSTGTTSPSPSRSASPSPSATDAVDEERTASDLALPAIAAVVILGLLAGGLLLRHRNRSRG</sequence>
<feature type="compositionally biased region" description="Low complexity" evidence="1">
    <location>
        <begin position="93"/>
        <end position="103"/>
    </location>
</feature>
<feature type="transmembrane region" description="Helical" evidence="2">
    <location>
        <begin position="159"/>
        <end position="179"/>
    </location>
</feature>
<evidence type="ECO:0000256" key="2">
    <source>
        <dbReference type="SAM" id="Phobius"/>
    </source>
</evidence>
<proteinExistence type="predicted"/>
<protein>
    <recommendedName>
        <fullName evidence="6">Gram-positive cocci surface proteins LPxTG domain-containing protein</fullName>
    </recommendedName>
</protein>
<evidence type="ECO:0008006" key="6">
    <source>
        <dbReference type="Google" id="ProtNLM"/>
    </source>
</evidence>
<gene>
    <name evidence="4" type="ORF">NNX28_13775</name>
</gene>
<keyword evidence="2" id="KW-0472">Membrane</keyword>
<keyword evidence="2" id="KW-0812">Transmembrane</keyword>
<organism evidence="4 5">
    <name type="scientific">Arthrobacter jinronghuae</name>
    <dbReference type="NCBI Taxonomy" id="2964609"/>
    <lineage>
        <taxon>Bacteria</taxon>
        <taxon>Bacillati</taxon>
        <taxon>Actinomycetota</taxon>
        <taxon>Actinomycetes</taxon>
        <taxon>Micrococcales</taxon>
        <taxon>Micrococcaceae</taxon>
        <taxon>Arthrobacter</taxon>
    </lineage>
</organism>
<dbReference type="Proteomes" id="UP001206924">
    <property type="component" value="Unassembled WGS sequence"/>
</dbReference>
<evidence type="ECO:0000256" key="3">
    <source>
        <dbReference type="SAM" id="SignalP"/>
    </source>
</evidence>
<feature type="compositionally biased region" description="Pro residues" evidence="1">
    <location>
        <begin position="80"/>
        <end position="92"/>
    </location>
</feature>
<feature type="compositionally biased region" description="Low complexity" evidence="1">
    <location>
        <begin position="128"/>
        <end position="147"/>
    </location>
</feature>
<reference evidence="4 5" key="1">
    <citation type="submission" date="2022-07" db="EMBL/GenBank/DDBJ databases">
        <title>Novel species in genus Arthrobacter.</title>
        <authorList>
            <person name="Liu Y."/>
        </authorList>
    </citation>
    <scope>NUCLEOTIDE SEQUENCE [LARGE SCALE GENOMIC DNA]</scope>
    <source>
        <strain evidence="5">zg-Y859</strain>
    </source>
</reference>
<keyword evidence="2" id="KW-1133">Transmembrane helix</keyword>
<keyword evidence="3" id="KW-0732">Signal</keyword>
<feature type="signal peptide" evidence="3">
    <location>
        <begin position="1"/>
        <end position="27"/>
    </location>
</feature>
<evidence type="ECO:0000313" key="4">
    <source>
        <dbReference type="EMBL" id="MCQ1950991.1"/>
    </source>
</evidence>
<comment type="caution">
    <text evidence="4">The sequence shown here is derived from an EMBL/GenBank/DDBJ whole genome shotgun (WGS) entry which is preliminary data.</text>
</comment>
<evidence type="ECO:0000256" key="1">
    <source>
        <dbReference type="SAM" id="MobiDB-lite"/>
    </source>
</evidence>
<keyword evidence="5" id="KW-1185">Reference proteome</keyword>
<evidence type="ECO:0000313" key="5">
    <source>
        <dbReference type="Proteomes" id="UP001206924"/>
    </source>
</evidence>
<dbReference type="EMBL" id="JANFLP010000014">
    <property type="protein sequence ID" value="MCQ1950991.1"/>
    <property type="molecule type" value="Genomic_DNA"/>
</dbReference>
<name>A0ABT1NTD0_9MICC</name>
<accession>A0ABT1NTD0</accession>